<feature type="binding site" evidence="16">
    <location>
        <position position="99"/>
    </location>
    <ligand>
        <name>Zn(2+)</name>
        <dbReference type="ChEBI" id="CHEBI:29105"/>
        <note>catalytic</note>
    </ligand>
</feature>
<dbReference type="AlphaFoldDB" id="A0A520XGN6"/>
<evidence type="ECO:0000313" key="19">
    <source>
        <dbReference type="Proteomes" id="UP000322454"/>
    </source>
</evidence>
<keyword evidence="9 13" id="KW-0862">Zinc</keyword>
<feature type="binding site" evidence="15">
    <location>
        <position position="245"/>
    </location>
    <ligand>
        <name>NADP(+)</name>
        <dbReference type="ChEBI" id="CHEBI:58349"/>
    </ligand>
</feature>
<dbReference type="NCBIfam" id="TIGR00326">
    <property type="entry name" value="eubact_ribD"/>
    <property type="match status" value="1"/>
</dbReference>
<comment type="pathway">
    <text evidence="2 13">Cofactor biosynthesis; riboflavin biosynthesis; 5-amino-6-(D-ribitylamino)uracil from GTP: step 2/4.</text>
</comment>
<organism evidence="18 19">
    <name type="scientific">Candidatus Acidulodesulfobacterium acidiphilum</name>
    <dbReference type="NCBI Taxonomy" id="2597224"/>
    <lineage>
        <taxon>Bacteria</taxon>
        <taxon>Deltaproteobacteria</taxon>
        <taxon>Candidatus Acidulodesulfobacterales</taxon>
        <taxon>Candidatus Acidulodesulfobacterium</taxon>
    </lineage>
</organism>
<dbReference type="Pfam" id="PF00383">
    <property type="entry name" value="dCMP_cyt_deam_1"/>
    <property type="match status" value="1"/>
</dbReference>
<evidence type="ECO:0000256" key="1">
    <source>
        <dbReference type="ARBA" id="ARBA00002151"/>
    </source>
</evidence>
<dbReference type="PIRSF" id="PIRSF006769">
    <property type="entry name" value="RibD"/>
    <property type="match status" value="1"/>
</dbReference>
<keyword evidence="10 13" id="KW-0521">NADP</keyword>
<feature type="binding site" evidence="15">
    <location>
        <position position="212"/>
    </location>
    <ligand>
        <name>NADP(+)</name>
        <dbReference type="ChEBI" id="CHEBI:58349"/>
    </ligand>
</feature>
<dbReference type="EC" id="3.5.4.26" evidence="13"/>
<dbReference type="FunFam" id="3.40.140.10:FF:000025">
    <property type="entry name" value="Riboflavin biosynthesis protein RibD"/>
    <property type="match status" value="1"/>
</dbReference>
<dbReference type="Gene3D" id="3.40.140.10">
    <property type="entry name" value="Cytidine Deaminase, domain 2"/>
    <property type="match status" value="1"/>
</dbReference>
<dbReference type="PROSITE" id="PS00903">
    <property type="entry name" value="CYT_DCMP_DEAMINASES_1"/>
    <property type="match status" value="1"/>
</dbReference>
<feature type="binding site" evidence="15">
    <location>
        <position position="216"/>
    </location>
    <ligand>
        <name>NADP(+)</name>
        <dbReference type="ChEBI" id="CHEBI:58349"/>
    </ligand>
</feature>
<dbReference type="UniPathway" id="UPA00275">
    <property type="reaction ID" value="UER00401"/>
</dbReference>
<evidence type="ECO:0000256" key="12">
    <source>
        <dbReference type="ARBA" id="ARBA00023268"/>
    </source>
</evidence>
<dbReference type="Proteomes" id="UP000322454">
    <property type="component" value="Unassembled WGS sequence"/>
</dbReference>
<dbReference type="GO" id="GO:0008703">
    <property type="term" value="F:5-amino-6-(5-phosphoribosylamino)uracil reductase activity"/>
    <property type="evidence" value="ECO:0007669"/>
    <property type="project" value="UniProtKB-EC"/>
</dbReference>
<dbReference type="InterPro" id="IPR004794">
    <property type="entry name" value="Eubact_RibD"/>
</dbReference>
<sequence>MSPNSSKKNLNKHTYDKDEYFIARALNLAKKGQGLTSPNPAVGAVVVKNGIIVGEGFHEKAGQPHAEVIALNNAGKDAEGGTIYVTLEPCSHFGKTPPCVHKIKESGIKRVVSAIKDPNPLVSGKGLEYLLNNGIEVKDGVLSKEANRINEIFFKYITTGMPFITVKEAVTLDGNLGYKTDTEKVYISSPKSLEYTHYIRFINDAVMISAKTLIKDDPSLDVRINKSDMKEKFLKKRWTKIVLDSYLNTPPNSKIFKSHGDVLIFASNDYDEAKVKRKKQLEEKGAIIADVYYNIKEGKKLLNLEYVFKKCGELKITGILAEAGPELFSSLIKEKFCDKLIFNVTPYILGRKNGLDLFGLINFEFNEKINFSDLTVKKIKDDVFLSYYPEFA</sequence>
<dbReference type="PANTHER" id="PTHR38011">
    <property type="entry name" value="DIHYDROFOLATE REDUCTASE FAMILY PROTEIN (AFU_ORTHOLOGUE AFUA_8G06820)"/>
    <property type="match status" value="1"/>
</dbReference>
<evidence type="ECO:0000256" key="7">
    <source>
        <dbReference type="ARBA" id="ARBA00022723"/>
    </source>
</evidence>
<dbReference type="SUPFAM" id="SSF53597">
    <property type="entry name" value="Dihydrofolate reductase-like"/>
    <property type="match status" value="1"/>
</dbReference>
<evidence type="ECO:0000256" key="3">
    <source>
        <dbReference type="ARBA" id="ARBA00004910"/>
    </source>
</evidence>
<evidence type="ECO:0000256" key="5">
    <source>
        <dbReference type="ARBA" id="ARBA00007417"/>
    </source>
</evidence>
<dbReference type="InterPro" id="IPR002734">
    <property type="entry name" value="RibDG_C"/>
</dbReference>
<evidence type="ECO:0000256" key="16">
    <source>
        <dbReference type="PIRSR" id="PIRSR006769-3"/>
    </source>
</evidence>
<comment type="similarity">
    <text evidence="5 13">In the C-terminal section; belongs to the HTP reductase family.</text>
</comment>
<dbReference type="InterPro" id="IPR002125">
    <property type="entry name" value="CMP_dCMP_dom"/>
</dbReference>
<dbReference type="InterPro" id="IPR016192">
    <property type="entry name" value="APOBEC/CMP_deaminase_Zn-bd"/>
</dbReference>
<evidence type="ECO:0000256" key="10">
    <source>
        <dbReference type="ARBA" id="ARBA00022857"/>
    </source>
</evidence>
<evidence type="ECO:0000256" key="6">
    <source>
        <dbReference type="ARBA" id="ARBA00022619"/>
    </source>
</evidence>
<feature type="active site" description="Proton donor" evidence="14">
    <location>
        <position position="67"/>
    </location>
</feature>
<comment type="catalytic activity">
    <reaction evidence="13">
        <text>2,5-diamino-6-hydroxy-4-(5-phosphoribosylamino)-pyrimidine + H2O + H(+) = 5-amino-6-(5-phospho-D-ribosylamino)uracil + NH4(+)</text>
        <dbReference type="Rhea" id="RHEA:21868"/>
        <dbReference type="ChEBI" id="CHEBI:15377"/>
        <dbReference type="ChEBI" id="CHEBI:15378"/>
        <dbReference type="ChEBI" id="CHEBI:28938"/>
        <dbReference type="ChEBI" id="CHEBI:58453"/>
        <dbReference type="ChEBI" id="CHEBI:58614"/>
        <dbReference type="EC" id="3.5.4.26"/>
    </reaction>
</comment>
<keyword evidence="8 13" id="KW-0378">Hydrolase</keyword>
<feature type="binding site" evidence="15">
    <location>
        <position position="322"/>
    </location>
    <ligand>
        <name>substrate</name>
    </ligand>
</feature>
<feature type="binding site" evidence="15">
    <location>
        <position position="169"/>
    </location>
    <ligand>
        <name>NADP(+)</name>
        <dbReference type="ChEBI" id="CHEBI:58349"/>
    </ligand>
</feature>
<name>A0A520XGN6_9DELT</name>
<comment type="catalytic activity">
    <reaction evidence="13">
        <text>5-amino-6-(5-phospho-D-ribitylamino)uracil + NADP(+) = 5-amino-6-(5-phospho-D-ribosylamino)uracil + NADPH + H(+)</text>
        <dbReference type="Rhea" id="RHEA:17845"/>
        <dbReference type="ChEBI" id="CHEBI:15378"/>
        <dbReference type="ChEBI" id="CHEBI:57783"/>
        <dbReference type="ChEBI" id="CHEBI:58349"/>
        <dbReference type="ChEBI" id="CHEBI:58421"/>
        <dbReference type="ChEBI" id="CHEBI:58453"/>
        <dbReference type="EC" id="1.1.1.193"/>
    </reaction>
</comment>
<comment type="function">
    <text evidence="1 13">Converts 2,5-diamino-6-(ribosylamino)-4(3h)-pyrimidinone 5'-phosphate into 5-amino-6-(ribosylamino)-2,4(1h,3h)-pyrimidinedione 5'-phosphate.</text>
</comment>
<protein>
    <recommendedName>
        <fullName evidence="13">Riboflavin biosynthesis protein RibD</fullName>
    </recommendedName>
    <domain>
        <recommendedName>
            <fullName evidence="13">Diaminohydroxyphosphoribosylaminopyrimidine deaminase</fullName>
            <shortName evidence="13">DRAP deaminase</shortName>
            <ecNumber evidence="13">3.5.4.26</ecNumber>
        </recommendedName>
        <alternativeName>
            <fullName evidence="13">Riboflavin-specific deaminase</fullName>
        </alternativeName>
    </domain>
    <domain>
        <recommendedName>
            <fullName evidence="13">5-amino-6-(5-phosphoribosylamino)uracil reductase</fullName>
            <ecNumber evidence="13">1.1.1.193</ecNumber>
        </recommendedName>
        <alternativeName>
            <fullName evidence="13">HTP reductase</fullName>
        </alternativeName>
    </domain>
</protein>
<evidence type="ECO:0000259" key="17">
    <source>
        <dbReference type="PROSITE" id="PS51747"/>
    </source>
</evidence>
<dbReference type="PROSITE" id="PS51747">
    <property type="entry name" value="CYT_DCMP_DEAMINASES_2"/>
    <property type="match status" value="1"/>
</dbReference>
<dbReference type="Pfam" id="PF01872">
    <property type="entry name" value="RibD_C"/>
    <property type="match status" value="1"/>
</dbReference>
<reference evidence="18 19" key="1">
    <citation type="submission" date="2019-01" db="EMBL/GenBank/DDBJ databases">
        <title>Insights into ecological role of a new deltaproteobacterial order Candidatus Sinidesulfobacterales (Sva0485) by metagenomics and metatranscriptomics.</title>
        <authorList>
            <person name="Tan S."/>
            <person name="Liu J."/>
            <person name="Fang Y."/>
            <person name="Hedlund B."/>
            <person name="Lian Z.-H."/>
            <person name="Huang L.-Y."/>
            <person name="Li J.-T."/>
            <person name="Huang L.-N."/>
            <person name="Li W.-J."/>
            <person name="Jiang H.-C."/>
            <person name="Dong H.-L."/>
            <person name="Shu W.-S."/>
        </authorList>
    </citation>
    <scope>NUCLEOTIDE SEQUENCE [LARGE SCALE GENOMIC DNA]</scope>
    <source>
        <strain evidence="18">AP4</strain>
    </source>
</reference>
<feature type="domain" description="CMP/dCMP-type deaminase" evidence="17">
    <location>
        <begin position="16"/>
        <end position="138"/>
    </location>
</feature>
<evidence type="ECO:0000256" key="15">
    <source>
        <dbReference type="PIRSR" id="PIRSR006769-2"/>
    </source>
</evidence>
<keyword evidence="7 13" id="KW-0479">Metal-binding</keyword>
<accession>A0A520XGN6</accession>
<comment type="caution">
    <text evidence="18">The sequence shown here is derived from an EMBL/GenBank/DDBJ whole genome shotgun (WGS) entry which is preliminary data.</text>
</comment>
<comment type="cofactor">
    <cofactor evidence="13 16">
        <name>Zn(2+)</name>
        <dbReference type="ChEBI" id="CHEBI:29105"/>
    </cofactor>
    <text evidence="13 16">Binds 1 zinc ion.</text>
</comment>
<dbReference type="Gene3D" id="3.40.430.10">
    <property type="entry name" value="Dihydrofolate Reductase, subunit A"/>
    <property type="match status" value="1"/>
</dbReference>
<evidence type="ECO:0000256" key="13">
    <source>
        <dbReference type="PIRNR" id="PIRNR006769"/>
    </source>
</evidence>
<dbReference type="InterPro" id="IPR016193">
    <property type="entry name" value="Cytidine_deaminase-like"/>
</dbReference>
<feature type="binding site" evidence="15">
    <location>
        <position position="220"/>
    </location>
    <ligand>
        <name>substrate</name>
    </ligand>
</feature>
<dbReference type="EMBL" id="SHMQ01000001">
    <property type="protein sequence ID" value="RZV40357.1"/>
    <property type="molecule type" value="Genomic_DNA"/>
</dbReference>
<evidence type="ECO:0000256" key="2">
    <source>
        <dbReference type="ARBA" id="ARBA00004882"/>
    </source>
</evidence>
<evidence type="ECO:0000313" key="18">
    <source>
        <dbReference type="EMBL" id="RZV40357.1"/>
    </source>
</evidence>
<evidence type="ECO:0000256" key="4">
    <source>
        <dbReference type="ARBA" id="ARBA00005259"/>
    </source>
</evidence>
<dbReference type="InterPro" id="IPR050765">
    <property type="entry name" value="Riboflavin_Biosynth_HTPR"/>
</dbReference>
<evidence type="ECO:0000256" key="9">
    <source>
        <dbReference type="ARBA" id="ARBA00022833"/>
    </source>
</evidence>
<keyword evidence="12" id="KW-0511">Multifunctional enzyme</keyword>
<evidence type="ECO:0000256" key="14">
    <source>
        <dbReference type="PIRSR" id="PIRSR006769-1"/>
    </source>
</evidence>
<feature type="binding site" evidence="15">
    <location>
        <position position="223"/>
    </location>
    <ligand>
        <name>substrate</name>
    </ligand>
</feature>
<keyword evidence="6 13" id="KW-0686">Riboflavin biosynthesis</keyword>
<evidence type="ECO:0000256" key="8">
    <source>
        <dbReference type="ARBA" id="ARBA00022801"/>
    </source>
</evidence>
<comment type="similarity">
    <text evidence="4 13">In the N-terminal section; belongs to the cytidine and deoxycytidylate deaminase family.</text>
</comment>
<dbReference type="CDD" id="cd01284">
    <property type="entry name" value="Riboflavin_deaminase-reductase"/>
    <property type="match status" value="1"/>
</dbReference>
<dbReference type="InterPro" id="IPR024072">
    <property type="entry name" value="DHFR-like_dom_sf"/>
</dbReference>
<dbReference type="GO" id="GO:0008270">
    <property type="term" value="F:zinc ion binding"/>
    <property type="evidence" value="ECO:0007669"/>
    <property type="project" value="InterPro"/>
</dbReference>
<keyword evidence="11 13" id="KW-0560">Oxidoreductase</keyword>
<comment type="pathway">
    <text evidence="3 13">Cofactor biosynthesis; riboflavin biosynthesis; 5-amino-6-(D-ribitylamino)uracil from GTP: step 3/4.</text>
</comment>
<dbReference type="PANTHER" id="PTHR38011:SF7">
    <property type="entry name" value="2,5-DIAMINO-6-RIBOSYLAMINO-4(3H)-PYRIMIDINONE 5'-PHOSPHATE REDUCTASE"/>
    <property type="match status" value="1"/>
</dbReference>
<proteinExistence type="inferred from homology"/>
<feature type="binding site" evidence="16">
    <location>
        <position position="65"/>
    </location>
    <ligand>
        <name>Zn(2+)</name>
        <dbReference type="ChEBI" id="CHEBI:29105"/>
        <note>catalytic</note>
    </ligand>
</feature>
<evidence type="ECO:0000256" key="11">
    <source>
        <dbReference type="ARBA" id="ARBA00023002"/>
    </source>
</evidence>
<dbReference type="GO" id="GO:0009231">
    <property type="term" value="P:riboflavin biosynthetic process"/>
    <property type="evidence" value="ECO:0007669"/>
    <property type="project" value="UniProtKB-UniPathway"/>
</dbReference>
<dbReference type="GO" id="GO:0008835">
    <property type="term" value="F:diaminohydroxyphosphoribosylaminopyrimidine deaminase activity"/>
    <property type="evidence" value="ECO:0007669"/>
    <property type="project" value="UniProtKB-EC"/>
</dbReference>
<dbReference type="SUPFAM" id="SSF53927">
    <property type="entry name" value="Cytidine deaminase-like"/>
    <property type="match status" value="1"/>
</dbReference>
<gene>
    <name evidence="18" type="primary">ribD</name>
    <name evidence="18" type="ORF">EVJ48_00090</name>
</gene>
<feature type="binding site" evidence="15">
    <location>
        <begin position="324"/>
        <end position="330"/>
    </location>
    <ligand>
        <name>NADP(+)</name>
        <dbReference type="ChEBI" id="CHEBI:58349"/>
    </ligand>
</feature>
<feature type="binding site" evidence="16">
    <location>
        <position position="90"/>
    </location>
    <ligand>
        <name>Zn(2+)</name>
        <dbReference type="ChEBI" id="CHEBI:29105"/>
        <note>catalytic</note>
    </ligand>
</feature>
<feature type="binding site" evidence="15">
    <location>
        <position position="200"/>
    </location>
    <ligand>
        <name>substrate</name>
    </ligand>
</feature>
<dbReference type="EC" id="1.1.1.193" evidence="13"/>